<dbReference type="InterPro" id="IPR019013">
    <property type="entry name" value="Vma21"/>
</dbReference>
<protein>
    <recommendedName>
        <fullName evidence="6">Vacuolar ATPase assembly integral membrane protein VMA21 homolog</fullName>
    </recommendedName>
</protein>
<comment type="subcellular location">
    <subcellularLocation>
        <location evidence="6">Endoplasmic reticulum membrane</location>
        <topology evidence="6">Multi-pass membrane protein</topology>
    </subcellularLocation>
    <subcellularLocation>
        <location evidence="6">Endoplasmic reticulum-Golgi intermediate compartment membrane</location>
        <topology evidence="6">Multi-pass membrane protein</topology>
    </subcellularLocation>
    <subcellularLocation>
        <location evidence="6">Cytoplasmic vesicle</location>
        <location evidence="6">COPII-coated vesicle membrane</location>
        <topology evidence="6">Multi-pass membrane protein</topology>
    </subcellularLocation>
</comment>
<comment type="caution">
    <text evidence="8">The sequence shown here is derived from an EMBL/GenBank/DDBJ whole genome shotgun (WGS) entry which is preliminary data.</text>
</comment>
<dbReference type="HAMAP" id="MF_03058">
    <property type="entry name" value="VMA21"/>
    <property type="match status" value="1"/>
</dbReference>
<keyword evidence="9" id="KW-1185">Reference proteome</keyword>
<keyword evidence="2 6" id="KW-0256">Endoplasmic reticulum</keyword>
<evidence type="ECO:0000256" key="7">
    <source>
        <dbReference type="SAM" id="MobiDB-lite"/>
    </source>
</evidence>
<dbReference type="GO" id="GO:0012507">
    <property type="term" value="C:ER to Golgi transport vesicle membrane"/>
    <property type="evidence" value="ECO:0007669"/>
    <property type="project" value="UniProtKB-SubCell"/>
</dbReference>
<dbReference type="PANTHER" id="PTHR31792:SF3">
    <property type="entry name" value="VACUOLAR ATPASE ASSEMBLY INTEGRAL MEMBRANE PROTEIN VMA21"/>
    <property type="match status" value="1"/>
</dbReference>
<dbReference type="Pfam" id="PF09446">
    <property type="entry name" value="VMA21"/>
    <property type="match status" value="1"/>
</dbReference>
<feature type="transmembrane region" description="Helical" evidence="6">
    <location>
        <begin position="48"/>
        <end position="68"/>
    </location>
</feature>
<gene>
    <name evidence="8" type="ORF">R1sor_016235</name>
</gene>
<dbReference type="PANTHER" id="PTHR31792">
    <property type="entry name" value="VACUOLAR ATPASE ASSEMBLY INTEGRAL MEMBRANE PROTEIN VMA21"/>
    <property type="match status" value="1"/>
</dbReference>
<keyword evidence="5 6" id="KW-0968">Cytoplasmic vesicle</keyword>
<evidence type="ECO:0000256" key="1">
    <source>
        <dbReference type="ARBA" id="ARBA00022692"/>
    </source>
</evidence>
<evidence type="ECO:0000256" key="4">
    <source>
        <dbReference type="ARBA" id="ARBA00023136"/>
    </source>
</evidence>
<feature type="region of interest" description="Disordered" evidence="7">
    <location>
        <begin position="96"/>
        <end position="127"/>
    </location>
</feature>
<dbReference type="AlphaFoldDB" id="A0ABD3HG91"/>
<evidence type="ECO:0000313" key="9">
    <source>
        <dbReference type="Proteomes" id="UP001633002"/>
    </source>
</evidence>
<reference evidence="8 9" key="1">
    <citation type="submission" date="2024-09" db="EMBL/GenBank/DDBJ databases">
        <title>Chromosome-scale assembly of Riccia sorocarpa.</title>
        <authorList>
            <person name="Paukszto L."/>
        </authorList>
    </citation>
    <scope>NUCLEOTIDE SEQUENCE [LARGE SCALE GENOMIC DNA]</scope>
    <source>
        <strain evidence="8">LP-2024</strain>
        <tissue evidence="8">Aerial parts of the thallus</tissue>
    </source>
</reference>
<feature type="compositionally biased region" description="Polar residues" evidence="7">
    <location>
        <begin position="98"/>
        <end position="107"/>
    </location>
</feature>
<evidence type="ECO:0000313" key="8">
    <source>
        <dbReference type="EMBL" id="KAL3689926.1"/>
    </source>
</evidence>
<comment type="similarity">
    <text evidence="6">Belongs to the VMA21 family.</text>
</comment>
<keyword evidence="3 6" id="KW-1133">Transmembrane helix</keyword>
<feature type="compositionally biased region" description="Polar residues" evidence="7">
    <location>
        <begin position="117"/>
        <end position="127"/>
    </location>
</feature>
<keyword evidence="4 6" id="KW-0472">Membrane</keyword>
<evidence type="ECO:0000256" key="2">
    <source>
        <dbReference type="ARBA" id="ARBA00022824"/>
    </source>
</evidence>
<dbReference type="GO" id="GO:0070072">
    <property type="term" value="P:vacuolar proton-transporting V-type ATPase complex assembly"/>
    <property type="evidence" value="ECO:0007669"/>
    <property type="project" value="UniProtKB-UniRule"/>
</dbReference>
<name>A0ABD3HG91_9MARC</name>
<dbReference type="EMBL" id="JBJQOH010000004">
    <property type="protein sequence ID" value="KAL3689926.1"/>
    <property type="molecule type" value="Genomic_DNA"/>
</dbReference>
<proteinExistence type="inferred from homology"/>
<feature type="transmembrane region" description="Helical" evidence="6">
    <location>
        <begin position="7"/>
        <end position="28"/>
    </location>
</feature>
<keyword evidence="1 6" id="KW-0812">Transmembrane</keyword>
<evidence type="ECO:0000256" key="5">
    <source>
        <dbReference type="ARBA" id="ARBA00023329"/>
    </source>
</evidence>
<organism evidence="8 9">
    <name type="scientific">Riccia sorocarpa</name>
    <dbReference type="NCBI Taxonomy" id="122646"/>
    <lineage>
        <taxon>Eukaryota</taxon>
        <taxon>Viridiplantae</taxon>
        <taxon>Streptophyta</taxon>
        <taxon>Embryophyta</taxon>
        <taxon>Marchantiophyta</taxon>
        <taxon>Marchantiopsida</taxon>
        <taxon>Marchantiidae</taxon>
        <taxon>Marchantiales</taxon>
        <taxon>Ricciaceae</taxon>
        <taxon>Riccia</taxon>
    </lineage>
</organism>
<dbReference type="GO" id="GO:0033116">
    <property type="term" value="C:endoplasmic reticulum-Golgi intermediate compartment membrane"/>
    <property type="evidence" value="ECO:0007669"/>
    <property type="project" value="UniProtKB-SubCell"/>
</dbReference>
<comment type="function">
    <text evidence="6">Required for the assembly of the V0 complex of the vacuolar ATPase (V-ATPase) in the endoplasmic reticulum.</text>
</comment>
<evidence type="ECO:0000256" key="3">
    <source>
        <dbReference type="ARBA" id="ARBA00022989"/>
    </source>
</evidence>
<dbReference type="Proteomes" id="UP001633002">
    <property type="component" value="Unassembled WGS sequence"/>
</dbReference>
<evidence type="ECO:0000256" key="6">
    <source>
        <dbReference type="HAMAP-Rule" id="MF_03058"/>
    </source>
</evidence>
<sequence length="127" mass="13772">MAVSRVMVVFTIASMLMWILPIGVLQAFNWNLIPGLEALSPRSRTLWSGALAVLCVNVVIVGYICFALQESTPASEPQPDPLFLRRAKESVAAARITAPSTSEQGQSGEIEVDKNRTIQGNNCTSPR</sequence>
<dbReference type="GO" id="GO:0005789">
    <property type="term" value="C:endoplasmic reticulum membrane"/>
    <property type="evidence" value="ECO:0007669"/>
    <property type="project" value="UniProtKB-SubCell"/>
</dbReference>
<accession>A0ABD3HG91</accession>